<reference evidence="2 3" key="1">
    <citation type="submission" date="2018-05" db="EMBL/GenBank/DDBJ databases">
        <title>Flavobacterium sp. MEBiC07310.</title>
        <authorList>
            <person name="Baek K."/>
        </authorList>
    </citation>
    <scope>NUCLEOTIDE SEQUENCE [LARGE SCALE GENOMIC DNA]</scope>
    <source>
        <strain evidence="2 3">MEBiC07310</strain>
    </source>
</reference>
<keyword evidence="3" id="KW-1185">Reference proteome</keyword>
<keyword evidence="1" id="KW-0812">Transmembrane</keyword>
<gene>
    <name evidence="2" type="ORF">DI487_08800</name>
</gene>
<dbReference type="EMBL" id="CP029463">
    <property type="protein sequence ID" value="AWM13950.1"/>
    <property type="molecule type" value="Genomic_DNA"/>
</dbReference>
<accession>A0A2U8QUR3</accession>
<dbReference type="Proteomes" id="UP000245429">
    <property type="component" value="Chromosome"/>
</dbReference>
<evidence type="ECO:0000313" key="3">
    <source>
        <dbReference type="Proteomes" id="UP000245429"/>
    </source>
</evidence>
<dbReference type="KEGG" id="fse:DI487_08800"/>
<feature type="transmembrane region" description="Helical" evidence="1">
    <location>
        <begin position="79"/>
        <end position="99"/>
    </location>
</feature>
<keyword evidence="1" id="KW-1133">Transmembrane helix</keyword>
<keyword evidence="1" id="KW-0472">Membrane</keyword>
<evidence type="ECO:0008006" key="4">
    <source>
        <dbReference type="Google" id="ProtNLM"/>
    </source>
</evidence>
<feature type="transmembrane region" description="Helical" evidence="1">
    <location>
        <begin position="47"/>
        <end position="67"/>
    </location>
</feature>
<organism evidence="2 3">
    <name type="scientific">Flavobacterium sediminis</name>
    <dbReference type="NCBI Taxonomy" id="2201181"/>
    <lineage>
        <taxon>Bacteria</taxon>
        <taxon>Pseudomonadati</taxon>
        <taxon>Bacteroidota</taxon>
        <taxon>Flavobacteriia</taxon>
        <taxon>Flavobacteriales</taxon>
        <taxon>Flavobacteriaceae</taxon>
        <taxon>Flavobacterium</taxon>
    </lineage>
</organism>
<feature type="transmembrane region" description="Helical" evidence="1">
    <location>
        <begin position="132"/>
        <end position="152"/>
    </location>
</feature>
<proteinExistence type="predicted"/>
<sequence>MPHYLIRYENTTEFLQHNWLKSWSVQNFYKRSFTTPDGTNYNFLPNIIYAFSSLFHPRYLFSGILFFPFLFKNFLKKRAVILLTLSFLAYSFFLSGIPFQNSRFLIVSFPLLLIILYPGFQLLAATFLSLKIYIATGIATFVLQLFLCYLALKPTQERNHLEKEIAQELIPYQNAVLYSFDMDVALQGRGLHFEYQNLWQQEYVTVHENSLLLFNSQKFSRQWEGKNPMKNWNFISNNYRLQVLEELPEGWKLYKIISPIE</sequence>
<protein>
    <recommendedName>
        <fullName evidence="4">Glycosyltransferase RgtA/B/C/D-like domain-containing protein</fullName>
    </recommendedName>
</protein>
<evidence type="ECO:0000256" key="1">
    <source>
        <dbReference type="SAM" id="Phobius"/>
    </source>
</evidence>
<name>A0A2U8QUR3_9FLAO</name>
<evidence type="ECO:0000313" key="2">
    <source>
        <dbReference type="EMBL" id="AWM13950.1"/>
    </source>
</evidence>
<dbReference type="AlphaFoldDB" id="A0A2U8QUR3"/>
<feature type="transmembrane region" description="Helical" evidence="1">
    <location>
        <begin position="105"/>
        <end position="125"/>
    </location>
</feature>